<protein>
    <recommendedName>
        <fullName evidence="4">Bacterial transcriptional activator domain-containing protein</fullName>
    </recommendedName>
</protein>
<feature type="region of interest" description="Disordered" evidence="1">
    <location>
        <begin position="56"/>
        <end position="80"/>
    </location>
</feature>
<gene>
    <name evidence="2" type="ORF">LSINAPIS_LOCUS15363</name>
</gene>
<evidence type="ECO:0008006" key="4">
    <source>
        <dbReference type="Google" id="ProtNLM"/>
    </source>
</evidence>
<dbReference type="AlphaFoldDB" id="A0A5E4R5P5"/>
<reference evidence="2 3" key="1">
    <citation type="submission" date="2017-07" db="EMBL/GenBank/DDBJ databases">
        <authorList>
            <person name="Talla V."/>
            <person name="Backstrom N."/>
        </authorList>
    </citation>
    <scope>NUCLEOTIDE SEQUENCE [LARGE SCALE GENOMIC DNA]</scope>
</reference>
<accession>A0A5E4R5P5</accession>
<name>A0A5E4R5P5_9NEOP</name>
<evidence type="ECO:0000256" key="1">
    <source>
        <dbReference type="SAM" id="MobiDB-lite"/>
    </source>
</evidence>
<evidence type="ECO:0000313" key="3">
    <source>
        <dbReference type="Proteomes" id="UP000324832"/>
    </source>
</evidence>
<sequence length="80" mass="8877">MLVCGGVRRLIELARKMDKGSSESLRHLAEALVAAGELTTAADLYQRLGDYSFRARSRSSRMQERHRSPRAHHTGAGRAV</sequence>
<evidence type="ECO:0000313" key="2">
    <source>
        <dbReference type="EMBL" id="VVD05910.1"/>
    </source>
</evidence>
<dbReference type="EMBL" id="FZQP02007040">
    <property type="protein sequence ID" value="VVD05910.1"/>
    <property type="molecule type" value="Genomic_DNA"/>
</dbReference>
<keyword evidence="3" id="KW-1185">Reference proteome</keyword>
<dbReference type="Proteomes" id="UP000324832">
    <property type="component" value="Unassembled WGS sequence"/>
</dbReference>
<organism evidence="2 3">
    <name type="scientific">Leptidea sinapis</name>
    <dbReference type="NCBI Taxonomy" id="189913"/>
    <lineage>
        <taxon>Eukaryota</taxon>
        <taxon>Metazoa</taxon>
        <taxon>Ecdysozoa</taxon>
        <taxon>Arthropoda</taxon>
        <taxon>Hexapoda</taxon>
        <taxon>Insecta</taxon>
        <taxon>Pterygota</taxon>
        <taxon>Neoptera</taxon>
        <taxon>Endopterygota</taxon>
        <taxon>Lepidoptera</taxon>
        <taxon>Glossata</taxon>
        <taxon>Ditrysia</taxon>
        <taxon>Papilionoidea</taxon>
        <taxon>Pieridae</taxon>
        <taxon>Dismorphiinae</taxon>
        <taxon>Leptidea</taxon>
    </lineage>
</organism>
<feature type="compositionally biased region" description="Basic residues" evidence="1">
    <location>
        <begin position="67"/>
        <end position="80"/>
    </location>
</feature>
<proteinExistence type="predicted"/>